<dbReference type="InterPro" id="IPR051906">
    <property type="entry name" value="TolC-like"/>
</dbReference>
<dbReference type="Proteomes" id="UP000189981">
    <property type="component" value="Unassembled WGS sequence"/>
</dbReference>
<sequence>MKQKNLTGFLKFSVLVVILLSVGAVTLHAQEKITLKRATELVVENNLQIKQAQFSEAISDENLRQSKYSLYPTLNANTSLNFNFGRSIDPLTNQFVNQAITSTNGNISSNTPLFGGFQRINIIAQNKLQLEADKSFTQKVKNDLVLAVVTNYLTVLNSQDLLTAARQQLDISRQQLDIEQKFFDVGNRTLADLAQSKSQVATAELNVTNAQNQVDLAFLNLAQLLERDPSVPFEVEKPALNDVATVNTAYSAAEVYKSASVNFPDIQLAELRKLVLQKEIDIAKSGYYPSLNLQTGMGTRYSNGSFGNTSFATQIQDNFNQFIGFGLSIPVFNGFSARSAVRRAKINLLNGEVNEQLAKNNLNKVINQAVYDLRAAEKRYYSAQTAFESSREAFNVIEQRYGVGLVNSLDFNLAQTNLNKAQFDQIQARYDLIFRSKVIDYYLGNPITF</sequence>
<dbReference type="InterPro" id="IPR003423">
    <property type="entry name" value="OMP_efflux"/>
</dbReference>
<evidence type="ECO:0000256" key="3">
    <source>
        <dbReference type="ARBA" id="ARBA00022448"/>
    </source>
</evidence>
<evidence type="ECO:0000256" key="1">
    <source>
        <dbReference type="ARBA" id="ARBA00004442"/>
    </source>
</evidence>
<evidence type="ECO:0000313" key="8">
    <source>
        <dbReference type="EMBL" id="SKB53221.1"/>
    </source>
</evidence>
<dbReference type="SUPFAM" id="SSF56954">
    <property type="entry name" value="Outer membrane efflux proteins (OEP)"/>
    <property type="match status" value="1"/>
</dbReference>
<dbReference type="STRING" id="572036.SAMN05661099_1751"/>
<accession>A0A1T5C1E2</accession>
<evidence type="ECO:0000256" key="2">
    <source>
        <dbReference type="ARBA" id="ARBA00007613"/>
    </source>
</evidence>
<dbReference type="PANTHER" id="PTHR30026:SF20">
    <property type="entry name" value="OUTER MEMBRANE PROTEIN TOLC"/>
    <property type="match status" value="1"/>
</dbReference>
<evidence type="ECO:0000313" key="9">
    <source>
        <dbReference type="Proteomes" id="UP000189981"/>
    </source>
</evidence>
<comment type="similarity">
    <text evidence="2">Belongs to the outer membrane factor (OMF) (TC 1.B.17) family.</text>
</comment>
<keyword evidence="6" id="KW-0472">Membrane</keyword>
<dbReference type="AlphaFoldDB" id="A0A1T5C1E2"/>
<comment type="subcellular location">
    <subcellularLocation>
        <location evidence="1">Cell outer membrane</location>
    </subcellularLocation>
</comment>
<dbReference type="Gene3D" id="1.20.1600.10">
    <property type="entry name" value="Outer membrane efflux proteins (OEP)"/>
    <property type="match status" value="1"/>
</dbReference>
<dbReference type="GO" id="GO:1990281">
    <property type="term" value="C:efflux pump complex"/>
    <property type="evidence" value="ECO:0007669"/>
    <property type="project" value="TreeGrafter"/>
</dbReference>
<dbReference type="Pfam" id="PF02321">
    <property type="entry name" value="OEP"/>
    <property type="match status" value="2"/>
</dbReference>
<dbReference type="PANTHER" id="PTHR30026">
    <property type="entry name" value="OUTER MEMBRANE PROTEIN TOLC"/>
    <property type="match status" value="1"/>
</dbReference>
<keyword evidence="4" id="KW-1134">Transmembrane beta strand</keyword>
<name>A0A1T5C1E2_9SPHI</name>
<keyword evidence="7" id="KW-0998">Cell outer membrane</keyword>
<dbReference type="OrthoDB" id="9811587at2"/>
<keyword evidence="3" id="KW-0813">Transport</keyword>
<protein>
    <submittedName>
        <fullName evidence="8">Outer membrane protein</fullName>
    </submittedName>
</protein>
<gene>
    <name evidence="8" type="ORF">SAMN05661099_1751</name>
</gene>
<dbReference type="GO" id="GO:0009279">
    <property type="term" value="C:cell outer membrane"/>
    <property type="evidence" value="ECO:0007669"/>
    <property type="project" value="UniProtKB-SubCell"/>
</dbReference>
<dbReference type="RefSeq" id="WP_079702192.1">
    <property type="nucleotide sequence ID" value="NZ_FUYR01000001.1"/>
</dbReference>
<evidence type="ECO:0000256" key="5">
    <source>
        <dbReference type="ARBA" id="ARBA00022692"/>
    </source>
</evidence>
<evidence type="ECO:0000256" key="7">
    <source>
        <dbReference type="ARBA" id="ARBA00023237"/>
    </source>
</evidence>
<organism evidence="8 9">
    <name type="scientific">Daejeonella lutea</name>
    <dbReference type="NCBI Taxonomy" id="572036"/>
    <lineage>
        <taxon>Bacteria</taxon>
        <taxon>Pseudomonadati</taxon>
        <taxon>Bacteroidota</taxon>
        <taxon>Sphingobacteriia</taxon>
        <taxon>Sphingobacteriales</taxon>
        <taxon>Sphingobacteriaceae</taxon>
        <taxon>Daejeonella</taxon>
    </lineage>
</organism>
<reference evidence="9" key="1">
    <citation type="submission" date="2017-02" db="EMBL/GenBank/DDBJ databases">
        <authorList>
            <person name="Varghese N."/>
            <person name="Submissions S."/>
        </authorList>
    </citation>
    <scope>NUCLEOTIDE SEQUENCE [LARGE SCALE GENOMIC DNA]</scope>
    <source>
        <strain evidence="9">DSM 22385</strain>
    </source>
</reference>
<keyword evidence="5" id="KW-0812">Transmembrane</keyword>
<dbReference type="EMBL" id="FUYR01000001">
    <property type="protein sequence ID" value="SKB53221.1"/>
    <property type="molecule type" value="Genomic_DNA"/>
</dbReference>
<dbReference type="GO" id="GO:0015288">
    <property type="term" value="F:porin activity"/>
    <property type="evidence" value="ECO:0007669"/>
    <property type="project" value="TreeGrafter"/>
</dbReference>
<evidence type="ECO:0000256" key="4">
    <source>
        <dbReference type="ARBA" id="ARBA00022452"/>
    </source>
</evidence>
<evidence type="ECO:0000256" key="6">
    <source>
        <dbReference type="ARBA" id="ARBA00023136"/>
    </source>
</evidence>
<dbReference type="GO" id="GO:0015562">
    <property type="term" value="F:efflux transmembrane transporter activity"/>
    <property type="evidence" value="ECO:0007669"/>
    <property type="project" value="InterPro"/>
</dbReference>
<proteinExistence type="inferred from homology"/>
<keyword evidence="9" id="KW-1185">Reference proteome</keyword>